<feature type="compositionally biased region" description="Polar residues" evidence="1">
    <location>
        <begin position="9"/>
        <end position="24"/>
    </location>
</feature>
<reference evidence="2" key="1">
    <citation type="journal article" date="2023" name="Science">
        <title>Elucidation of the pathway for biosynthesis of saponin adjuvants from the soapbark tree.</title>
        <authorList>
            <person name="Reed J."/>
            <person name="Orme A."/>
            <person name="El-Demerdash A."/>
            <person name="Owen C."/>
            <person name="Martin L.B.B."/>
            <person name="Misra R.C."/>
            <person name="Kikuchi S."/>
            <person name="Rejzek M."/>
            <person name="Martin A.C."/>
            <person name="Harkess A."/>
            <person name="Leebens-Mack J."/>
            <person name="Louveau T."/>
            <person name="Stephenson M.J."/>
            <person name="Osbourn A."/>
        </authorList>
    </citation>
    <scope>NUCLEOTIDE SEQUENCE</scope>
    <source>
        <strain evidence="2">S10</strain>
    </source>
</reference>
<feature type="region of interest" description="Disordered" evidence="1">
    <location>
        <begin position="1"/>
        <end position="80"/>
    </location>
</feature>
<dbReference type="EMBL" id="JARAOO010000006">
    <property type="protein sequence ID" value="KAJ7964923.1"/>
    <property type="molecule type" value="Genomic_DNA"/>
</dbReference>
<evidence type="ECO:0000313" key="2">
    <source>
        <dbReference type="EMBL" id="KAJ7964923.1"/>
    </source>
</evidence>
<gene>
    <name evidence="2" type="ORF">O6P43_014654</name>
</gene>
<evidence type="ECO:0000313" key="3">
    <source>
        <dbReference type="Proteomes" id="UP001163823"/>
    </source>
</evidence>
<organism evidence="2 3">
    <name type="scientific">Quillaja saponaria</name>
    <name type="common">Soap bark tree</name>
    <dbReference type="NCBI Taxonomy" id="32244"/>
    <lineage>
        <taxon>Eukaryota</taxon>
        <taxon>Viridiplantae</taxon>
        <taxon>Streptophyta</taxon>
        <taxon>Embryophyta</taxon>
        <taxon>Tracheophyta</taxon>
        <taxon>Spermatophyta</taxon>
        <taxon>Magnoliopsida</taxon>
        <taxon>eudicotyledons</taxon>
        <taxon>Gunneridae</taxon>
        <taxon>Pentapetalae</taxon>
        <taxon>rosids</taxon>
        <taxon>fabids</taxon>
        <taxon>Fabales</taxon>
        <taxon>Quillajaceae</taxon>
        <taxon>Quillaja</taxon>
    </lineage>
</organism>
<dbReference type="AlphaFoldDB" id="A0AAD7LVH5"/>
<accession>A0AAD7LVH5</accession>
<proteinExistence type="predicted"/>
<comment type="caution">
    <text evidence="2">The sequence shown here is derived from an EMBL/GenBank/DDBJ whole genome shotgun (WGS) entry which is preliminary data.</text>
</comment>
<name>A0AAD7LVH5_QUISA</name>
<sequence>MESTKHQQEPPNGQETPPNKTNSVDDALQDDAKAIDKQGQEEPEAQPLDLNSQDQEETLGKEELETKAELENPEPNPKRVKKIHLECERKDLDLSLELTGHGIHQGKSDHQGNCEFGFSLTNLAGEAGNSNDGHEISEFQGHDVDQSEPIGNSQRQELELSLNFNGSVQGQDFDLNLEVNDPSCVSEDGTPGCETQGPNLSLKL</sequence>
<dbReference type="Proteomes" id="UP001163823">
    <property type="component" value="Chromosome 6"/>
</dbReference>
<feature type="compositionally biased region" description="Basic and acidic residues" evidence="1">
    <location>
        <begin position="30"/>
        <end position="40"/>
    </location>
</feature>
<feature type="compositionally biased region" description="Basic and acidic residues" evidence="1">
    <location>
        <begin position="58"/>
        <end position="70"/>
    </location>
</feature>
<keyword evidence="3" id="KW-1185">Reference proteome</keyword>
<evidence type="ECO:0000256" key="1">
    <source>
        <dbReference type="SAM" id="MobiDB-lite"/>
    </source>
</evidence>
<protein>
    <submittedName>
        <fullName evidence="2">Uncharacterized protein</fullName>
    </submittedName>
</protein>
<dbReference type="KEGG" id="qsa:O6P43_014654"/>